<comment type="caution">
    <text evidence="2">The sequence shown here is derived from an EMBL/GenBank/DDBJ whole genome shotgun (WGS) entry which is preliminary data.</text>
</comment>
<evidence type="ECO:0000256" key="1">
    <source>
        <dbReference type="SAM" id="MobiDB-lite"/>
    </source>
</evidence>
<feature type="non-terminal residue" evidence="2">
    <location>
        <position position="1"/>
    </location>
</feature>
<proteinExistence type="predicted"/>
<organism evidence="2">
    <name type="scientific">Tanacetum cinerariifolium</name>
    <name type="common">Dalmatian daisy</name>
    <name type="synonym">Chrysanthemum cinerariifolium</name>
    <dbReference type="NCBI Taxonomy" id="118510"/>
    <lineage>
        <taxon>Eukaryota</taxon>
        <taxon>Viridiplantae</taxon>
        <taxon>Streptophyta</taxon>
        <taxon>Embryophyta</taxon>
        <taxon>Tracheophyta</taxon>
        <taxon>Spermatophyta</taxon>
        <taxon>Magnoliopsida</taxon>
        <taxon>eudicotyledons</taxon>
        <taxon>Gunneridae</taxon>
        <taxon>Pentapetalae</taxon>
        <taxon>asterids</taxon>
        <taxon>campanulids</taxon>
        <taxon>Asterales</taxon>
        <taxon>Asteraceae</taxon>
        <taxon>Asteroideae</taxon>
        <taxon>Anthemideae</taxon>
        <taxon>Anthemidinae</taxon>
        <taxon>Tanacetum</taxon>
    </lineage>
</organism>
<name>A0A699L2X1_TANCI</name>
<gene>
    <name evidence="2" type="ORF">Tci_686504</name>
</gene>
<protein>
    <submittedName>
        <fullName evidence="2">Uncharacterized protein</fullName>
    </submittedName>
</protein>
<sequence>TSEQMDTTKGTSVNTQFRKQSILGKPPSSSGLKLYYVTPLPKSKVFPKVGESNALSKPVTSNLTPSSRKSIVVNNERVIAPGIFRINPFKASRVDTFMPNKHVKASVKTKPIIVSQPYVITKKDLNSIINGFSPKNVKSTTRTRRPQPRNNPKNDKVPSKSKSSCLSNKLEKIEKNHRSL</sequence>
<dbReference type="EMBL" id="BKCJ010561932">
    <property type="protein sequence ID" value="GFB14533.1"/>
    <property type="molecule type" value="Genomic_DNA"/>
</dbReference>
<dbReference type="AlphaFoldDB" id="A0A699L2X1"/>
<reference evidence="2" key="1">
    <citation type="journal article" date="2019" name="Sci. Rep.">
        <title>Draft genome of Tanacetum cinerariifolium, the natural source of mosquito coil.</title>
        <authorList>
            <person name="Yamashiro T."/>
            <person name="Shiraishi A."/>
            <person name="Satake H."/>
            <person name="Nakayama K."/>
        </authorList>
    </citation>
    <scope>NUCLEOTIDE SEQUENCE</scope>
</reference>
<evidence type="ECO:0000313" key="2">
    <source>
        <dbReference type="EMBL" id="GFB14533.1"/>
    </source>
</evidence>
<feature type="compositionally biased region" description="Basic and acidic residues" evidence="1">
    <location>
        <begin position="169"/>
        <end position="180"/>
    </location>
</feature>
<feature type="region of interest" description="Disordered" evidence="1">
    <location>
        <begin position="131"/>
        <end position="180"/>
    </location>
</feature>
<accession>A0A699L2X1</accession>